<dbReference type="Proteomes" id="UP000177855">
    <property type="component" value="Unassembled WGS sequence"/>
</dbReference>
<dbReference type="EMBL" id="MGHS01000003">
    <property type="protein sequence ID" value="OGM77221.1"/>
    <property type="molecule type" value="Genomic_DNA"/>
</dbReference>
<dbReference type="AlphaFoldDB" id="A0A1F8CLU5"/>
<feature type="transmembrane region" description="Helical" evidence="1">
    <location>
        <begin position="68"/>
        <end position="91"/>
    </location>
</feature>
<keyword evidence="1" id="KW-0472">Membrane</keyword>
<comment type="caution">
    <text evidence="2">The sequence shown here is derived from an EMBL/GenBank/DDBJ whole genome shotgun (WGS) entry which is preliminary data.</text>
</comment>
<keyword evidence="1" id="KW-1133">Transmembrane helix</keyword>
<evidence type="ECO:0000313" key="3">
    <source>
        <dbReference type="Proteomes" id="UP000177855"/>
    </source>
</evidence>
<keyword evidence="1" id="KW-0812">Transmembrane</keyword>
<name>A0A1F8CLU5_9BACT</name>
<accession>A0A1F8CLU5</accession>
<feature type="transmembrane region" description="Helical" evidence="1">
    <location>
        <begin position="264"/>
        <end position="282"/>
    </location>
</feature>
<feature type="transmembrane region" description="Helical" evidence="1">
    <location>
        <begin position="25"/>
        <end position="48"/>
    </location>
</feature>
<organism evidence="2 3">
    <name type="scientific">Candidatus Woesebacteria bacterium RIFOXYA1_FULL_40_18</name>
    <dbReference type="NCBI Taxonomy" id="1802532"/>
    <lineage>
        <taxon>Bacteria</taxon>
        <taxon>Candidatus Woeseibacteriota</taxon>
    </lineage>
</organism>
<proteinExistence type="predicted"/>
<feature type="transmembrane region" description="Helical" evidence="1">
    <location>
        <begin position="141"/>
        <end position="162"/>
    </location>
</feature>
<evidence type="ECO:0008006" key="4">
    <source>
        <dbReference type="Google" id="ProtNLM"/>
    </source>
</evidence>
<evidence type="ECO:0000256" key="1">
    <source>
        <dbReference type="SAM" id="Phobius"/>
    </source>
</evidence>
<feature type="transmembrane region" description="Helical" evidence="1">
    <location>
        <begin position="210"/>
        <end position="226"/>
    </location>
</feature>
<gene>
    <name evidence="2" type="ORF">A2210_02560</name>
</gene>
<feature type="transmembrane region" description="Helical" evidence="1">
    <location>
        <begin position="174"/>
        <end position="203"/>
    </location>
</feature>
<feature type="transmembrane region" description="Helical" evidence="1">
    <location>
        <begin position="106"/>
        <end position="129"/>
    </location>
</feature>
<protein>
    <recommendedName>
        <fullName evidence="4">Glycosyltransferase RgtA/B/C/D-like domain-containing protein</fullName>
    </recommendedName>
</protein>
<reference evidence="2 3" key="1">
    <citation type="journal article" date="2016" name="Nat. Commun.">
        <title>Thousands of microbial genomes shed light on interconnected biogeochemical processes in an aquifer system.</title>
        <authorList>
            <person name="Anantharaman K."/>
            <person name="Brown C.T."/>
            <person name="Hug L.A."/>
            <person name="Sharon I."/>
            <person name="Castelle C.J."/>
            <person name="Probst A.J."/>
            <person name="Thomas B.C."/>
            <person name="Singh A."/>
            <person name="Wilkins M.J."/>
            <person name="Karaoz U."/>
            <person name="Brodie E.L."/>
            <person name="Williams K.H."/>
            <person name="Hubbard S.S."/>
            <person name="Banfield J.F."/>
        </authorList>
    </citation>
    <scope>NUCLEOTIDE SEQUENCE [LARGE SCALE GENOMIC DNA]</scope>
</reference>
<evidence type="ECO:0000313" key="2">
    <source>
        <dbReference type="EMBL" id="OGM77221.1"/>
    </source>
</evidence>
<sequence length="287" mass="32472">MQFFADEKNKKKVFILWLFNPFTPILLYVFANVDIFPVVLTLAAFLFVKKSREAGSRFARQKLFTAALLFGFASGFKLYPLLFVPFLFIYGRTLKEKILLGLTPPAIFGLISLPFASGAFVQSALVSGLSTRVFNPGVNIGLNETIIVSLLAISVLFFYGAFIDKAQNLFNFWVGVYLLIFSFAHFHIAWLLWLAPFIAVLIVKRPSLKWLFVILATLAFAIPVLYEDRFMTVGLLRVFSTLYDLLPTPFAVLENFYDPYNLQGILHSILAGGSLVLVYKLFKKEET</sequence>